<evidence type="ECO:0000256" key="5">
    <source>
        <dbReference type="ARBA" id="ARBA00022692"/>
    </source>
</evidence>
<name>D9W9S4_9ACTN</name>
<dbReference type="GO" id="GO:0006355">
    <property type="term" value="P:regulation of DNA-templated transcription"/>
    <property type="evidence" value="ECO:0007669"/>
    <property type="project" value="InterPro"/>
</dbReference>
<keyword evidence="10" id="KW-0902">Two-component regulatory system</keyword>
<dbReference type="SUPFAM" id="SSF103190">
    <property type="entry name" value="Sensory domain-like"/>
    <property type="match status" value="1"/>
</dbReference>
<feature type="modified residue" description="4-aspartylphosphate" evidence="12">
    <location>
        <position position="589"/>
    </location>
</feature>
<dbReference type="CDD" id="cd00130">
    <property type="entry name" value="PAS"/>
    <property type="match status" value="1"/>
</dbReference>
<evidence type="ECO:0000256" key="3">
    <source>
        <dbReference type="ARBA" id="ARBA00022553"/>
    </source>
</evidence>
<feature type="compositionally biased region" description="Basic and acidic residues" evidence="13">
    <location>
        <begin position="508"/>
        <end position="525"/>
    </location>
</feature>
<dbReference type="HOGENOM" id="CLU_367192_0_0_11"/>
<protein>
    <submittedName>
        <fullName evidence="16">Putative signal transduction histidine kinase</fullName>
    </submittedName>
</protein>
<dbReference type="InterPro" id="IPR011006">
    <property type="entry name" value="CheY-like_superfamily"/>
</dbReference>
<dbReference type="SUPFAM" id="SSF55785">
    <property type="entry name" value="PYP-like sensor domain (PAS domain)"/>
    <property type="match status" value="1"/>
</dbReference>
<dbReference type="EMBL" id="GG657754">
    <property type="protein sequence ID" value="EFL22738.1"/>
    <property type="molecule type" value="Genomic_DNA"/>
</dbReference>
<evidence type="ECO:0000256" key="8">
    <source>
        <dbReference type="ARBA" id="ARBA00022840"/>
    </source>
</evidence>
<dbReference type="InterPro" id="IPR036390">
    <property type="entry name" value="WH_DNA-bd_sf"/>
</dbReference>
<dbReference type="GO" id="GO:0005886">
    <property type="term" value="C:plasma membrane"/>
    <property type="evidence" value="ECO:0007669"/>
    <property type="project" value="UniProtKB-SubCell"/>
</dbReference>
<dbReference type="Pfam" id="PF00072">
    <property type="entry name" value="Response_reg"/>
    <property type="match status" value="1"/>
</dbReference>
<evidence type="ECO:0000256" key="9">
    <source>
        <dbReference type="ARBA" id="ARBA00022989"/>
    </source>
</evidence>
<keyword evidence="8" id="KW-0067">ATP-binding</keyword>
<dbReference type="GO" id="GO:0005524">
    <property type="term" value="F:ATP binding"/>
    <property type="evidence" value="ECO:0007669"/>
    <property type="project" value="UniProtKB-KW"/>
</dbReference>
<feature type="compositionally biased region" description="Low complexity" evidence="13">
    <location>
        <begin position="432"/>
        <end position="443"/>
    </location>
</feature>
<dbReference type="InterPro" id="IPR013767">
    <property type="entry name" value="PAS_fold"/>
</dbReference>
<dbReference type="PANTHER" id="PTHR45526">
    <property type="entry name" value="TRANSCRIPTIONAL REGULATORY PROTEIN DPIA"/>
    <property type="match status" value="1"/>
</dbReference>
<evidence type="ECO:0000256" key="4">
    <source>
        <dbReference type="ARBA" id="ARBA00022679"/>
    </source>
</evidence>
<keyword evidence="3 12" id="KW-0597">Phosphoprotein</keyword>
<dbReference type="Gene3D" id="3.30.450.20">
    <property type="entry name" value="PAS domain"/>
    <property type="match status" value="2"/>
</dbReference>
<evidence type="ECO:0000256" key="7">
    <source>
        <dbReference type="ARBA" id="ARBA00022777"/>
    </source>
</evidence>
<feature type="transmembrane region" description="Helical" evidence="14">
    <location>
        <begin position="161"/>
        <end position="179"/>
    </location>
</feature>
<proteinExistence type="predicted"/>
<dbReference type="InterPro" id="IPR013196">
    <property type="entry name" value="HTH_11"/>
</dbReference>
<organism evidence="16 17">
    <name type="scientific">Streptomyces himastatinicus ATCC 53653</name>
    <dbReference type="NCBI Taxonomy" id="457427"/>
    <lineage>
        <taxon>Bacteria</taxon>
        <taxon>Bacillati</taxon>
        <taxon>Actinomycetota</taxon>
        <taxon>Actinomycetes</taxon>
        <taxon>Kitasatosporales</taxon>
        <taxon>Streptomycetaceae</taxon>
        <taxon>Streptomyces</taxon>
        <taxon>Streptomyces violaceusniger group</taxon>
    </lineage>
</organism>
<evidence type="ECO:0000256" key="10">
    <source>
        <dbReference type="ARBA" id="ARBA00023012"/>
    </source>
</evidence>
<dbReference type="Pfam" id="PF00989">
    <property type="entry name" value="PAS"/>
    <property type="match status" value="1"/>
</dbReference>
<dbReference type="InterPro" id="IPR000014">
    <property type="entry name" value="PAS"/>
</dbReference>
<sequence>MQLAIATGVTVLATGLFLRPLGSQLDDQAMRRALAIAQTTASEPRLVTALQHTRPSAGGPVQAAADRIRRSTGAEYVVIMDRRGIRWSHTSPDEIGKHVSTSPEEALAGHEVMQIDNGTLGRSARGKVPLRDADGRIVGAVSVGIAYETVRGRLLGALPGMLAYAGGALAVGALAAYLVSRRLQRRTHDLAFSDISSLLAEREAMLHGIREGVVALDAHGRIRLMNDEAQRLLDLRAEDTGQPLEAVLPPGRTTDVLAGRVTGADLLTVSGGRVLVANRMPTDDGGAVATLRDRTELERLGRELDGTRGLIDALRAQDHEHANRMHTLLGLLELELHEEAVEFITEAVGVHRATAEQVTERVHDPLLAALLVGKATVATERGVSLRIAEDTLLPDRLVDPPGLVTIVGNLIDNALDAAGRFGRAAGRGGAVRGRPYGAAAGLGHRARRPRRPARPGVHRGLVHQEAARARTARHRAGPGAPPRRAPGRQRTGGRPRRRRRRVHRRPPRGADRGTGRRAADRDRRAAMTSDTGPGGLIEVLVVDDDVRVARVNAAYVGKVPGFRIAGQVHTAADALAFLERGHADLVLLDHYLPDETGLALVGRLRQRGHHTDIIMVTAARDIGTVQAAMRNGALQYLVKPFTFAGLRAKLEGYAALRRALAGGGEAGQDQVDRIFGALGGASAGPAELPKGHSALTADLVREVLRGADGPLSAQEVAERASLSRQTAQRYLKLLERTGRVRLSLKYGETGRPEHRYDWV</sequence>
<keyword evidence="17" id="KW-1185">Reference proteome</keyword>
<dbReference type="InterPro" id="IPR035965">
    <property type="entry name" value="PAS-like_dom_sf"/>
</dbReference>
<evidence type="ECO:0000259" key="15">
    <source>
        <dbReference type="PROSITE" id="PS50110"/>
    </source>
</evidence>
<evidence type="ECO:0000313" key="16">
    <source>
        <dbReference type="EMBL" id="EFL22738.1"/>
    </source>
</evidence>
<evidence type="ECO:0000256" key="2">
    <source>
        <dbReference type="ARBA" id="ARBA00022475"/>
    </source>
</evidence>
<keyword evidence="5 14" id="KW-0812">Transmembrane</keyword>
<reference evidence="16 17" key="1">
    <citation type="submission" date="2009-02" db="EMBL/GenBank/DDBJ databases">
        <title>Annotation of Streptomyces hygroscopicus strain ATCC 53653.</title>
        <authorList>
            <consortium name="The Broad Institute Genome Sequencing Platform"/>
            <consortium name="Broad Institute Microbial Sequencing Center"/>
            <person name="Fischbach M."/>
            <person name="Godfrey P."/>
            <person name="Ward D."/>
            <person name="Young S."/>
            <person name="Zeng Q."/>
            <person name="Koehrsen M."/>
            <person name="Alvarado L."/>
            <person name="Berlin A.M."/>
            <person name="Bochicchio J."/>
            <person name="Borenstein D."/>
            <person name="Chapman S.B."/>
            <person name="Chen Z."/>
            <person name="Engels R."/>
            <person name="Freedman E."/>
            <person name="Gellesch M."/>
            <person name="Goldberg J."/>
            <person name="Griggs A."/>
            <person name="Gujja S."/>
            <person name="Heilman E.R."/>
            <person name="Heiman D.I."/>
            <person name="Hepburn T.A."/>
            <person name="Howarth C."/>
            <person name="Jen D."/>
            <person name="Larson L."/>
            <person name="Lewis B."/>
            <person name="Mehta T."/>
            <person name="Park D."/>
            <person name="Pearson M."/>
            <person name="Richards J."/>
            <person name="Roberts A."/>
            <person name="Saif S."/>
            <person name="Shea T.D."/>
            <person name="Shenoy N."/>
            <person name="Sisk P."/>
            <person name="Stolte C."/>
            <person name="Sykes S.N."/>
            <person name="Thomson T."/>
            <person name="Walk T."/>
            <person name="White J."/>
            <person name="Yandava C."/>
            <person name="Straight P."/>
            <person name="Clardy J."/>
            <person name="Hung D."/>
            <person name="Kolter R."/>
            <person name="Mekalanos J."/>
            <person name="Walker S."/>
            <person name="Walsh C.T."/>
            <person name="Wieland-Brown L.C."/>
            <person name="Haas B."/>
            <person name="Nusbaum C."/>
            <person name="Birren B."/>
        </authorList>
    </citation>
    <scope>NUCLEOTIDE SEQUENCE [LARGE SCALE GENOMIC DNA]</scope>
    <source>
        <strain evidence="16 17">ATCC 53653</strain>
    </source>
</reference>
<keyword evidence="6" id="KW-0547">Nucleotide-binding</keyword>
<dbReference type="Gene3D" id="3.40.50.2300">
    <property type="match status" value="1"/>
</dbReference>
<dbReference type="Pfam" id="PF08279">
    <property type="entry name" value="HTH_11"/>
    <property type="match status" value="1"/>
</dbReference>
<evidence type="ECO:0000256" key="11">
    <source>
        <dbReference type="ARBA" id="ARBA00023136"/>
    </source>
</evidence>
<keyword evidence="9 14" id="KW-1133">Transmembrane helix</keyword>
<dbReference type="InterPro" id="IPR001789">
    <property type="entry name" value="Sig_transdc_resp-reg_receiver"/>
</dbReference>
<dbReference type="PANTHER" id="PTHR45526:SF1">
    <property type="entry name" value="TRANSCRIPTIONAL REGULATORY PROTEIN DCUR-RELATED"/>
    <property type="match status" value="1"/>
</dbReference>
<dbReference type="AlphaFoldDB" id="D9W9S4"/>
<gene>
    <name evidence="16" type="ORF">SSOG_02452</name>
</gene>
<dbReference type="Proteomes" id="UP000003963">
    <property type="component" value="Unassembled WGS sequence"/>
</dbReference>
<dbReference type="SUPFAM" id="SSF55890">
    <property type="entry name" value="Sporulation response regulatory protein Spo0B"/>
    <property type="match status" value="1"/>
</dbReference>
<keyword evidence="4" id="KW-0808">Transferase</keyword>
<evidence type="ECO:0000256" key="6">
    <source>
        <dbReference type="ARBA" id="ARBA00022741"/>
    </source>
</evidence>
<keyword evidence="2" id="KW-1003">Cell membrane</keyword>
<dbReference type="SUPFAM" id="SSF52172">
    <property type="entry name" value="CheY-like"/>
    <property type="match status" value="1"/>
</dbReference>
<comment type="subcellular location">
    <subcellularLocation>
        <location evidence="1">Cell membrane</location>
        <topology evidence="1">Multi-pass membrane protein</topology>
    </subcellularLocation>
</comment>
<evidence type="ECO:0000313" key="17">
    <source>
        <dbReference type="Proteomes" id="UP000003963"/>
    </source>
</evidence>
<keyword evidence="7 16" id="KW-0418">Kinase</keyword>
<dbReference type="SMART" id="SM00448">
    <property type="entry name" value="REC"/>
    <property type="match status" value="1"/>
</dbReference>
<feature type="region of interest" description="Disordered" evidence="13">
    <location>
        <begin position="425"/>
        <end position="530"/>
    </location>
</feature>
<dbReference type="GO" id="GO:0000155">
    <property type="term" value="F:phosphorelay sensor kinase activity"/>
    <property type="evidence" value="ECO:0007669"/>
    <property type="project" value="InterPro"/>
</dbReference>
<keyword evidence="11 14" id="KW-0472">Membrane</keyword>
<dbReference type="STRING" id="457427.SSOG_02452"/>
<dbReference type="Pfam" id="PF17203">
    <property type="entry name" value="sCache_3_2"/>
    <property type="match status" value="1"/>
</dbReference>
<dbReference type="SMART" id="SM00091">
    <property type="entry name" value="PAS"/>
    <property type="match status" value="1"/>
</dbReference>
<accession>D9W9S4</accession>
<feature type="compositionally biased region" description="Basic residues" evidence="13">
    <location>
        <begin position="485"/>
        <end position="507"/>
    </location>
</feature>
<evidence type="ECO:0000256" key="1">
    <source>
        <dbReference type="ARBA" id="ARBA00004651"/>
    </source>
</evidence>
<feature type="domain" description="Response regulatory" evidence="15">
    <location>
        <begin position="538"/>
        <end position="654"/>
    </location>
</feature>
<dbReference type="InterPro" id="IPR016120">
    <property type="entry name" value="Sig_transdc_His_kin_SpoOB"/>
</dbReference>
<dbReference type="InterPro" id="IPR051271">
    <property type="entry name" value="2C-system_Tx_regulators"/>
</dbReference>
<evidence type="ECO:0000256" key="13">
    <source>
        <dbReference type="SAM" id="MobiDB-lite"/>
    </source>
</evidence>
<dbReference type="PROSITE" id="PS50110">
    <property type="entry name" value="RESPONSE_REGULATORY"/>
    <property type="match status" value="1"/>
</dbReference>
<feature type="compositionally biased region" description="Basic residues" evidence="13">
    <location>
        <begin position="444"/>
        <end position="461"/>
    </location>
</feature>
<dbReference type="InterPro" id="IPR033463">
    <property type="entry name" value="sCache_3"/>
</dbReference>
<evidence type="ECO:0000256" key="14">
    <source>
        <dbReference type="SAM" id="Phobius"/>
    </source>
</evidence>
<dbReference type="GO" id="GO:0000156">
    <property type="term" value="F:phosphorelay response regulator activity"/>
    <property type="evidence" value="ECO:0007669"/>
    <property type="project" value="TreeGrafter"/>
</dbReference>
<dbReference type="SUPFAM" id="SSF46785">
    <property type="entry name" value="Winged helix' DNA-binding domain"/>
    <property type="match status" value="1"/>
</dbReference>
<dbReference type="InterPro" id="IPR029151">
    <property type="entry name" value="Sensor-like_sf"/>
</dbReference>
<evidence type="ECO:0000256" key="12">
    <source>
        <dbReference type="PROSITE-ProRule" id="PRU00169"/>
    </source>
</evidence>